<sequence>MKHIFLLALVPALPLFVASSFAAPAKKQTEPVPEKEN</sequence>
<accession>A0A383B3S8</accession>
<proteinExistence type="predicted"/>
<protein>
    <submittedName>
        <fullName evidence="1">Uncharacterized protein</fullName>
    </submittedName>
</protein>
<dbReference type="EMBL" id="UINC01197337">
    <property type="protein sequence ID" value="SVE14767.1"/>
    <property type="molecule type" value="Genomic_DNA"/>
</dbReference>
<organism evidence="1">
    <name type="scientific">marine metagenome</name>
    <dbReference type="NCBI Taxonomy" id="408172"/>
    <lineage>
        <taxon>unclassified sequences</taxon>
        <taxon>metagenomes</taxon>
        <taxon>ecological metagenomes</taxon>
    </lineage>
</organism>
<evidence type="ECO:0000313" key="1">
    <source>
        <dbReference type="EMBL" id="SVE14767.1"/>
    </source>
</evidence>
<gene>
    <name evidence="1" type="ORF">METZ01_LOCUS467621</name>
</gene>
<reference evidence="1" key="1">
    <citation type="submission" date="2018-05" db="EMBL/GenBank/DDBJ databases">
        <authorList>
            <person name="Lanie J.A."/>
            <person name="Ng W.-L."/>
            <person name="Kazmierczak K.M."/>
            <person name="Andrzejewski T.M."/>
            <person name="Davidsen T.M."/>
            <person name="Wayne K.J."/>
            <person name="Tettelin H."/>
            <person name="Glass J.I."/>
            <person name="Rusch D."/>
            <person name="Podicherti R."/>
            <person name="Tsui H.-C.T."/>
            <person name="Winkler M.E."/>
        </authorList>
    </citation>
    <scope>NUCLEOTIDE SEQUENCE</scope>
</reference>
<name>A0A383B3S8_9ZZZZ</name>
<feature type="non-terminal residue" evidence="1">
    <location>
        <position position="37"/>
    </location>
</feature>
<dbReference type="AlphaFoldDB" id="A0A383B3S8"/>